<name>A0A9R0IBC5_SPIOL</name>
<keyword evidence="6" id="KW-0238">DNA-binding</keyword>
<feature type="region of interest" description="Disordered" evidence="10">
    <location>
        <begin position="68"/>
        <end position="90"/>
    </location>
</feature>
<dbReference type="Pfam" id="PF03110">
    <property type="entry name" value="SBP"/>
    <property type="match status" value="1"/>
</dbReference>
<keyword evidence="7" id="KW-0804">Transcription</keyword>
<evidence type="ECO:0000256" key="2">
    <source>
        <dbReference type="ARBA" id="ARBA00022723"/>
    </source>
</evidence>
<gene>
    <name evidence="13 14" type="primary">LOC110785720</name>
</gene>
<dbReference type="AlphaFoldDB" id="A0A9R0IBC5"/>
<accession>A0A9R0IBC5</accession>
<keyword evidence="3 9" id="KW-0863">Zinc-finger</keyword>
<dbReference type="GO" id="GO:0001216">
    <property type="term" value="F:DNA-binding transcription activator activity"/>
    <property type="evidence" value="ECO:0000318"/>
    <property type="project" value="GO_Central"/>
</dbReference>
<evidence type="ECO:0000256" key="9">
    <source>
        <dbReference type="PROSITE-ProRule" id="PRU00470"/>
    </source>
</evidence>
<dbReference type="KEGG" id="soe:110785720"/>
<evidence type="ECO:0000256" key="8">
    <source>
        <dbReference type="ARBA" id="ARBA00023242"/>
    </source>
</evidence>
<proteinExistence type="predicted"/>
<evidence type="ECO:0000313" key="12">
    <source>
        <dbReference type="Proteomes" id="UP000813463"/>
    </source>
</evidence>
<feature type="domain" description="SBP-type" evidence="11">
    <location>
        <begin position="92"/>
        <end position="169"/>
    </location>
</feature>
<dbReference type="GO" id="GO:0005634">
    <property type="term" value="C:nucleus"/>
    <property type="evidence" value="ECO:0000318"/>
    <property type="project" value="GO_Central"/>
</dbReference>
<dbReference type="GeneID" id="110785720"/>
<dbReference type="SUPFAM" id="SSF103612">
    <property type="entry name" value="SBT domain"/>
    <property type="match status" value="1"/>
</dbReference>
<dbReference type="RefSeq" id="XP_021845911.1">
    <property type="nucleotide sequence ID" value="XM_021990219.1"/>
</dbReference>
<dbReference type="RefSeq" id="XP_021845912.1">
    <property type="nucleotide sequence ID" value="XM_021990220.1"/>
</dbReference>
<feature type="region of interest" description="Disordered" evidence="10">
    <location>
        <begin position="304"/>
        <end position="343"/>
    </location>
</feature>
<protein>
    <submittedName>
        <fullName evidence="13 14">Squamosa promoter-binding-like protein 13A</fullName>
    </submittedName>
</protein>
<evidence type="ECO:0000256" key="5">
    <source>
        <dbReference type="ARBA" id="ARBA00023015"/>
    </source>
</evidence>
<keyword evidence="5" id="KW-0805">Transcription regulation</keyword>
<dbReference type="GO" id="GO:0000976">
    <property type="term" value="F:transcription cis-regulatory region binding"/>
    <property type="evidence" value="ECO:0000318"/>
    <property type="project" value="GO_Central"/>
</dbReference>
<evidence type="ECO:0000313" key="14">
    <source>
        <dbReference type="RefSeq" id="XP_021845912.1"/>
    </source>
</evidence>
<reference evidence="12" key="1">
    <citation type="journal article" date="2021" name="Nat. Commun.">
        <title>Genomic analyses provide insights into spinach domestication and the genetic basis of agronomic traits.</title>
        <authorList>
            <person name="Cai X."/>
            <person name="Sun X."/>
            <person name="Xu C."/>
            <person name="Sun H."/>
            <person name="Wang X."/>
            <person name="Ge C."/>
            <person name="Zhang Z."/>
            <person name="Wang Q."/>
            <person name="Fei Z."/>
            <person name="Jiao C."/>
            <person name="Wang Q."/>
        </authorList>
    </citation>
    <scope>NUCLEOTIDE SEQUENCE [LARGE SCALE GENOMIC DNA]</scope>
    <source>
        <strain evidence="12">cv. Varoflay</strain>
    </source>
</reference>
<organism evidence="12 13">
    <name type="scientific">Spinacia oleracea</name>
    <name type="common">Spinach</name>
    <dbReference type="NCBI Taxonomy" id="3562"/>
    <lineage>
        <taxon>Eukaryota</taxon>
        <taxon>Viridiplantae</taxon>
        <taxon>Streptophyta</taxon>
        <taxon>Embryophyta</taxon>
        <taxon>Tracheophyta</taxon>
        <taxon>Spermatophyta</taxon>
        <taxon>Magnoliopsida</taxon>
        <taxon>eudicotyledons</taxon>
        <taxon>Gunneridae</taxon>
        <taxon>Pentapetalae</taxon>
        <taxon>Caryophyllales</taxon>
        <taxon>Chenopodiaceae</taxon>
        <taxon>Chenopodioideae</taxon>
        <taxon>Anserineae</taxon>
        <taxon>Spinacia</taxon>
    </lineage>
</organism>
<dbReference type="GO" id="GO:0008270">
    <property type="term" value="F:zinc ion binding"/>
    <property type="evidence" value="ECO:0007669"/>
    <property type="project" value="UniProtKB-KW"/>
</dbReference>
<keyword evidence="2" id="KW-0479">Metal-binding</keyword>
<dbReference type="Proteomes" id="UP000813463">
    <property type="component" value="Chromosome 1"/>
</dbReference>
<dbReference type="PANTHER" id="PTHR31251">
    <property type="entry name" value="SQUAMOSA PROMOTER-BINDING-LIKE PROTEIN 4"/>
    <property type="match status" value="1"/>
</dbReference>
<evidence type="ECO:0000256" key="10">
    <source>
        <dbReference type="SAM" id="MobiDB-lite"/>
    </source>
</evidence>
<feature type="region of interest" description="Disordered" evidence="10">
    <location>
        <begin position="252"/>
        <end position="275"/>
    </location>
</feature>
<dbReference type="PROSITE" id="PS51141">
    <property type="entry name" value="ZF_SBP"/>
    <property type="match status" value="1"/>
</dbReference>
<dbReference type="FunFam" id="4.10.1100.10:FF:000001">
    <property type="entry name" value="Squamosa promoter-binding-like protein 14"/>
    <property type="match status" value="1"/>
</dbReference>
<evidence type="ECO:0000256" key="4">
    <source>
        <dbReference type="ARBA" id="ARBA00022833"/>
    </source>
</evidence>
<reference evidence="13 14" key="2">
    <citation type="submission" date="2025-04" db="UniProtKB">
        <authorList>
            <consortium name="RefSeq"/>
        </authorList>
    </citation>
    <scope>IDENTIFICATION</scope>
</reference>
<dbReference type="InterPro" id="IPR004333">
    <property type="entry name" value="SBP_dom"/>
</dbReference>
<evidence type="ECO:0000256" key="6">
    <source>
        <dbReference type="ARBA" id="ARBA00023125"/>
    </source>
</evidence>
<keyword evidence="8" id="KW-0539">Nucleus</keyword>
<keyword evidence="4" id="KW-0862">Zinc</keyword>
<feature type="compositionally biased region" description="Polar residues" evidence="10">
    <location>
        <begin position="325"/>
        <end position="343"/>
    </location>
</feature>
<dbReference type="InterPro" id="IPR044817">
    <property type="entry name" value="SBP-like"/>
</dbReference>
<sequence length="394" mass="43191">MGYNLKKKYSDKAELEKKGIAIISAIFGSSNFDKEKAKGESLVDLELEKLGDIGKGFANNLKGHRTTLMDPFSSTAGSSKRPRTPGGSSGQLVSCLVDGCKADLSKCRDYHRRHKVCEMHSKTPRVTIGGHEQRFCQQCSRFHSLGEFDEGKRSCRKRLEGHNRRRRKPQPEPLPVNHGNFFSTSQGSRFLAFSNQPIIPATSSVVSTAWSGAVKSESNPTLYNSPVSSSSYSQSYRGRQFPFLQVPESSLTGVSSTFHHDPNNGDNNNNQKSPVFCNSLNQVIDSDRALSLLSSSNAETPEMGLGRVIHHPSPINPTRPMLSSLHYSSLTPQYPGSSQTQAQAQAHGLEVHPQGSGLFSDLRTNNSLCQNVFQNETDASSANGGHQTLSFSWE</sequence>
<dbReference type="InterPro" id="IPR036893">
    <property type="entry name" value="SBP_sf"/>
</dbReference>
<keyword evidence="12" id="KW-1185">Reference proteome</keyword>
<evidence type="ECO:0000313" key="13">
    <source>
        <dbReference type="RefSeq" id="XP_021845911.1"/>
    </source>
</evidence>
<evidence type="ECO:0000259" key="11">
    <source>
        <dbReference type="PROSITE" id="PS51141"/>
    </source>
</evidence>
<evidence type="ECO:0000256" key="7">
    <source>
        <dbReference type="ARBA" id="ARBA00023163"/>
    </source>
</evidence>
<evidence type="ECO:0000256" key="1">
    <source>
        <dbReference type="ARBA" id="ARBA00004123"/>
    </source>
</evidence>
<comment type="subcellular location">
    <subcellularLocation>
        <location evidence="1">Nucleus</location>
    </subcellularLocation>
</comment>
<dbReference type="PANTHER" id="PTHR31251:SF208">
    <property type="entry name" value="SQUAMOSA PROMOTER-BINDING-LIKE PROTEIN 18"/>
    <property type="match status" value="1"/>
</dbReference>
<dbReference type="OrthoDB" id="514967at2759"/>
<dbReference type="Gene3D" id="4.10.1100.10">
    <property type="entry name" value="Transcription factor, SBP-box domain"/>
    <property type="match status" value="1"/>
</dbReference>
<feature type="region of interest" description="Disordered" evidence="10">
    <location>
        <begin position="159"/>
        <end position="180"/>
    </location>
</feature>
<evidence type="ECO:0000256" key="3">
    <source>
        <dbReference type="ARBA" id="ARBA00022771"/>
    </source>
</evidence>